<dbReference type="Proteomes" id="UP000437017">
    <property type="component" value="Unassembled WGS sequence"/>
</dbReference>
<proteinExistence type="predicted"/>
<dbReference type="AlphaFoldDB" id="A0A643CF79"/>
<name>A0A643CF79_BALPH</name>
<dbReference type="InterPro" id="IPR001981">
    <property type="entry name" value="Colipase"/>
</dbReference>
<evidence type="ECO:0000313" key="2">
    <source>
        <dbReference type="Proteomes" id="UP000437017"/>
    </source>
</evidence>
<dbReference type="EMBL" id="SGJD01001688">
    <property type="protein sequence ID" value="KAB0398820.1"/>
    <property type="molecule type" value="Genomic_DNA"/>
</dbReference>
<accession>A0A643CF79</accession>
<gene>
    <name evidence="1" type="ORF">E2I00_003376</name>
</gene>
<dbReference type="GO" id="GO:0016042">
    <property type="term" value="P:lipid catabolic process"/>
    <property type="evidence" value="ECO:0007669"/>
    <property type="project" value="InterPro"/>
</dbReference>
<dbReference type="GO" id="GO:0005576">
    <property type="term" value="C:extracellular region"/>
    <property type="evidence" value="ECO:0007669"/>
    <property type="project" value="InterPro"/>
</dbReference>
<dbReference type="PROSITE" id="PS51342">
    <property type="entry name" value="COLIPASE_2"/>
    <property type="match status" value="1"/>
</dbReference>
<reference evidence="1 2" key="1">
    <citation type="journal article" date="2019" name="PLoS ONE">
        <title>Genomic analyses reveal an absence of contemporary introgressive admixture between fin whales and blue whales, despite known hybrids.</title>
        <authorList>
            <person name="Westbury M.V."/>
            <person name="Petersen B."/>
            <person name="Lorenzen E.D."/>
        </authorList>
    </citation>
    <scope>NUCLEOTIDE SEQUENCE [LARGE SCALE GENOMIC DNA]</scope>
    <source>
        <strain evidence="1">FinWhale-01</strain>
    </source>
</reference>
<keyword evidence="2" id="KW-1185">Reference proteome</keyword>
<dbReference type="Gene3D" id="2.10.80.10">
    <property type="entry name" value="Lipase, subunit A"/>
    <property type="match status" value="1"/>
</dbReference>
<protein>
    <submittedName>
        <fullName evidence="1">Uncharacterized protein</fullName>
    </submittedName>
</protein>
<dbReference type="GO" id="GO:0008047">
    <property type="term" value="F:enzyme activator activity"/>
    <property type="evidence" value="ECO:0007669"/>
    <property type="project" value="InterPro"/>
</dbReference>
<sequence length="49" mass="5615">MRGLSSDTFLSLYNKCPCQQGLTCIFPKNEKSFKIIYGHCKKIEKKEAS</sequence>
<dbReference type="GO" id="GO:0007586">
    <property type="term" value="P:digestion"/>
    <property type="evidence" value="ECO:0007669"/>
    <property type="project" value="InterPro"/>
</dbReference>
<comment type="caution">
    <text evidence="1">The sequence shown here is derived from an EMBL/GenBank/DDBJ whole genome shotgun (WGS) entry which is preliminary data.</text>
</comment>
<organism evidence="1 2">
    <name type="scientific">Balaenoptera physalus</name>
    <name type="common">Fin whale</name>
    <name type="synonym">Balaena physalus</name>
    <dbReference type="NCBI Taxonomy" id="9770"/>
    <lineage>
        <taxon>Eukaryota</taxon>
        <taxon>Metazoa</taxon>
        <taxon>Chordata</taxon>
        <taxon>Craniata</taxon>
        <taxon>Vertebrata</taxon>
        <taxon>Euteleostomi</taxon>
        <taxon>Mammalia</taxon>
        <taxon>Eutheria</taxon>
        <taxon>Laurasiatheria</taxon>
        <taxon>Artiodactyla</taxon>
        <taxon>Whippomorpha</taxon>
        <taxon>Cetacea</taxon>
        <taxon>Mysticeti</taxon>
        <taxon>Balaenopteridae</taxon>
        <taxon>Balaenoptera</taxon>
    </lineage>
</organism>
<dbReference type="OrthoDB" id="9527737at2759"/>
<evidence type="ECO:0000313" key="1">
    <source>
        <dbReference type="EMBL" id="KAB0398820.1"/>
    </source>
</evidence>